<feature type="region of interest" description="Disordered" evidence="1">
    <location>
        <begin position="1"/>
        <end position="26"/>
    </location>
</feature>
<feature type="compositionally biased region" description="Basic and acidic residues" evidence="1">
    <location>
        <begin position="14"/>
        <end position="26"/>
    </location>
</feature>
<sequence>SSDVEKSSNASFNDETKWYKDEDVQP</sequence>
<accession>A0A3M7P4E4</accession>
<proteinExistence type="predicted"/>
<evidence type="ECO:0000313" key="3">
    <source>
        <dbReference type="Proteomes" id="UP000276133"/>
    </source>
</evidence>
<evidence type="ECO:0000256" key="1">
    <source>
        <dbReference type="SAM" id="MobiDB-lite"/>
    </source>
</evidence>
<reference evidence="2 3" key="1">
    <citation type="journal article" date="2018" name="Sci. Rep.">
        <title>Genomic signatures of local adaptation to the degree of environmental predictability in rotifers.</title>
        <authorList>
            <person name="Franch-Gras L."/>
            <person name="Hahn C."/>
            <person name="Garcia-Roger E.M."/>
            <person name="Carmona M.J."/>
            <person name="Serra M."/>
            <person name="Gomez A."/>
        </authorList>
    </citation>
    <scope>NUCLEOTIDE SEQUENCE [LARGE SCALE GENOMIC DNA]</scope>
    <source>
        <strain evidence="2">HYR1</strain>
    </source>
</reference>
<feature type="non-terminal residue" evidence="2">
    <location>
        <position position="1"/>
    </location>
</feature>
<name>A0A3M7P4E4_BRAPC</name>
<gene>
    <name evidence="2" type="ORF">BpHYR1_017131</name>
</gene>
<protein>
    <submittedName>
        <fullName evidence="2">Uncharacterized protein</fullName>
    </submittedName>
</protein>
<dbReference type="Proteomes" id="UP000276133">
    <property type="component" value="Unassembled WGS sequence"/>
</dbReference>
<keyword evidence="3" id="KW-1185">Reference proteome</keyword>
<evidence type="ECO:0000313" key="2">
    <source>
        <dbReference type="EMBL" id="RMZ93710.1"/>
    </source>
</evidence>
<organism evidence="2 3">
    <name type="scientific">Brachionus plicatilis</name>
    <name type="common">Marine rotifer</name>
    <name type="synonym">Brachionus muelleri</name>
    <dbReference type="NCBI Taxonomy" id="10195"/>
    <lineage>
        <taxon>Eukaryota</taxon>
        <taxon>Metazoa</taxon>
        <taxon>Spiralia</taxon>
        <taxon>Gnathifera</taxon>
        <taxon>Rotifera</taxon>
        <taxon>Eurotatoria</taxon>
        <taxon>Monogononta</taxon>
        <taxon>Pseudotrocha</taxon>
        <taxon>Ploima</taxon>
        <taxon>Brachionidae</taxon>
        <taxon>Brachionus</taxon>
    </lineage>
</organism>
<dbReference type="EMBL" id="REGN01013608">
    <property type="protein sequence ID" value="RMZ93710.1"/>
    <property type="molecule type" value="Genomic_DNA"/>
</dbReference>
<comment type="caution">
    <text evidence="2">The sequence shown here is derived from an EMBL/GenBank/DDBJ whole genome shotgun (WGS) entry which is preliminary data.</text>
</comment>
<dbReference type="AlphaFoldDB" id="A0A3M7P4E4"/>